<feature type="transmembrane region" description="Helical" evidence="7">
    <location>
        <begin position="74"/>
        <end position="99"/>
    </location>
</feature>
<evidence type="ECO:0000256" key="1">
    <source>
        <dbReference type="ARBA" id="ARBA00002489"/>
    </source>
</evidence>
<evidence type="ECO:0000256" key="2">
    <source>
        <dbReference type="ARBA" id="ARBA00005550"/>
    </source>
</evidence>
<gene>
    <name evidence="7" type="primary">DLT1</name>
    <name evidence="9" type="ORF">B9479_007288</name>
</gene>
<evidence type="ECO:0000313" key="10">
    <source>
        <dbReference type="Proteomes" id="UP000322245"/>
    </source>
</evidence>
<keyword evidence="4 7" id="KW-0812">Transmembrane</keyword>
<feature type="compositionally biased region" description="Polar residues" evidence="8">
    <location>
        <begin position="1"/>
        <end position="33"/>
    </location>
</feature>
<evidence type="ECO:0000256" key="5">
    <source>
        <dbReference type="ARBA" id="ARBA00022989"/>
    </source>
</evidence>
<dbReference type="InterPro" id="IPR038869">
    <property type="entry name" value="DLT1"/>
</dbReference>
<feature type="compositionally biased region" description="Low complexity" evidence="8">
    <location>
        <begin position="241"/>
        <end position="259"/>
    </location>
</feature>
<protein>
    <recommendedName>
        <fullName evidence="3 7">Defect at low temperature protein 1</fullName>
    </recommendedName>
</protein>
<dbReference type="PANTHER" id="PTHR40021:SF1">
    <property type="entry name" value="DEFECT AT LOW TEMPERATURE PROTEIN 1"/>
    <property type="match status" value="1"/>
</dbReference>
<name>A0A5D3AN72_9TREE</name>
<comment type="caution">
    <text evidence="9">The sequence shown here is derived from an EMBL/GenBank/DDBJ whole genome shotgun (WGS) entry which is preliminary data.</text>
</comment>
<dbReference type="EMBL" id="NIDF01000156">
    <property type="protein sequence ID" value="TYJ52108.1"/>
    <property type="molecule type" value="Genomic_DNA"/>
</dbReference>
<evidence type="ECO:0000313" key="9">
    <source>
        <dbReference type="EMBL" id="TYJ52108.1"/>
    </source>
</evidence>
<organism evidence="9 10">
    <name type="scientific">Cryptococcus floricola</name>
    <dbReference type="NCBI Taxonomy" id="2591691"/>
    <lineage>
        <taxon>Eukaryota</taxon>
        <taxon>Fungi</taxon>
        <taxon>Dikarya</taxon>
        <taxon>Basidiomycota</taxon>
        <taxon>Agaricomycotina</taxon>
        <taxon>Tremellomycetes</taxon>
        <taxon>Tremellales</taxon>
        <taxon>Cryptococcaceae</taxon>
        <taxon>Cryptococcus</taxon>
    </lineage>
</organism>
<reference evidence="9 10" key="1">
    <citation type="submission" date="2017-05" db="EMBL/GenBank/DDBJ databases">
        <title>The Genome Sequence of Tsuchiyaea wingfieldii DSM 27421.</title>
        <authorList>
            <person name="Cuomo C."/>
            <person name="Passer A."/>
            <person name="Billmyre B."/>
            <person name="Heitman J."/>
        </authorList>
    </citation>
    <scope>NUCLEOTIDE SEQUENCE [LARGE SCALE GENOMIC DNA]</scope>
    <source>
        <strain evidence="9 10">DSM 27421</strain>
    </source>
</reference>
<keyword evidence="6 7" id="KW-0472">Membrane</keyword>
<dbReference type="Proteomes" id="UP000322245">
    <property type="component" value="Unassembled WGS sequence"/>
</dbReference>
<feature type="region of interest" description="Disordered" evidence="8">
    <location>
        <begin position="1"/>
        <end position="64"/>
    </location>
</feature>
<comment type="similarity">
    <text evidence="2 7">Belongs to the DLT1 family.</text>
</comment>
<comment type="function">
    <text evidence="1 7">Required for growth under high-pressure and low-temperature conditions.</text>
</comment>
<evidence type="ECO:0000256" key="6">
    <source>
        <dbReference type="ARBA" id="ARBA00023136"/>
    </source>
</evidence>
<proteinExistence type="inferred from homology"/>
<accession>A0A5D3AN72</accession>
<evidence type="ECO:0000256" key="4">
    <source>
        <dbReference type="ARBA" id="ARBA00022692"/>
    </source>
</evidence>
<dbReference type="GO" id="GO:0016020">
    <property type="term" value="C:membrane"/>
    <property type="evidence" value="ECO:0007669"/>
    <property type="project" value="UniProtKB-SubCell"/>
</dbReference>
<comment type="subcellular location">
    <subcellularLocation>
        <location evidence="7">Membrane</location>
        <topology evidence="7">Multi-pass membrane protein</topology>
    </subcellularLocation>
</comment>
<evidence type="ECO:0000256" key="7">
    <source>
        <dbReference type="RuleBase" id="RU367100"/>
    </source>
</evidence>
<sequence>MFHSKSPLTPNNTLYTPISRVPPTSATHRSFPQSPAAHSYPPTPHPLLENTISRQPKEPKKKRKRLKWTKVRSLLYHSSFWFCVLLNAALLVAAAWGMGEQAWRTGGQKNWNVLVIVLAYVITAFLCITHSWSRIISIKKMLKTMPKPYIPTKPDDVPPKVANHVATEYSRTAVISHISQATTGQQEGWGRPGTKWEGKHFRSWILGSVSVMREALGVKDDLSYSPLSYQPFYNALTRIPSSSSQNPFESPSSSSTIPPQEDTGLRVLLNSWVKYIEQARYARREPGEREAGAVERLVEIVLLTMKIKEEKGNTSAQNKS</sequence>
<evidence type="ECO:0000256" key="3">
    <source>
        <dbReference type="ARBA" id="ARBA00021353"/>
    </source>
</evidence>
<dbReference type="PANTHER" id="PTHR40021">
    <property type="entry name" value="DEFECT AT LOW TEMPERATURE PROTEIN 1"/>
    <property type="match status" value="1"/>
</dbReference>
<keyword evidence="5 7" id="KW-1133">Transmembrane helix</keyword>
<evidence type="ECO:0000256" key="8">
    <source>
        <dbReference type="SAM" id="MobiDB-lite"/>
    </source>
</evidence>
<dbReference type="AlphaFoldDB" id="A0A5D3AN72"/>
<feature type="region of interest" description="Disordered" evidence="8">
    <location>
        <begin position="241"/>
        <end position="261"/>
    </location>
</feature>
<keyword evidence="10" id="KW-1185">Reference proteome</keyword>
<feature type="transmembrane region" description="Helical" evidence="7">
    <location>
        <begin position="111"/>
        <end position="133"/>
    </location>
</feature>